<evidence type="ECO:0000313" key="2">
    <source>
        <dbReference type="Proteomes" id="UP000634136"/>
    </source>
</evidence>
<evidence type="ECO:0000313" key="1">
    <source>
        <dbReference type="EMBL" id="KAF7828318.1"/>
    </source>
</evidence>
<protein>
    <submittedName>
        <fullName evidence="1">Uncharacterized protein</fullName>
    </submittedName>
</protein>
<dbReference type="AlphaFoldDB" id="A0A834WP82"/>
<dbReference type="EMBL" id="JAAIUW010000006">
    <property type="protein sequence ID" value="KAF7828318.1"/>
    <property type="molecule type" value="Genomic_DNA"/>
</dbReference>
<gene>
    <name evidence="1" type="ORF">G2W53_019482</name>
</gene>
<dbReference type="Proteomes" id="UP000634136">
    <property type="component" value="Unassembled WGS sequence"/>
</dbReference>
<proteinExistence type="predicted"/>
<name>A0A834WP82_9FABA</name>
<reference evidence="1" key="1">
    <citation type="submission" date="2020-09" db="EMBL/GenBank/DDBJ databases">
        <title>Genome-Enabled Discovery of Anthraquinone Biosynthesis in Senna tora.</title>
        <authorList>
            <person name="Kang S.-H."/>
            <person name="Pandey R.P."/>
            <person name="Lee C.-M."/>
            <person name="Sim J.-S."/>
            <person name="Jeong J.-T."/>
            <person name="Choi B.-S."/>
            <person name="Jung M."/>
            <person name="Ginzburg D."/>
            <person name="Zhao K."/>
            <person name="Won S.Y."/>
            <person name="Oh T.-J."/>
            <person name="Yu Y."/>
            <person name="Kim N.-H."/>
            <person name="Lee O.R."/>
            <person name="Lee T.-H."/>
            <person name="Bashyal P."/>
            <person name="Kim T.-S."/>
            <person name="Lee W.-H."/>
            <person name="Kawkins C."/>
            <person name="Kim C.-K."/>
            <person name="Kim J.S."/>
            <person name="Ahn B.O."/>
            <person name="Rhee S.Y."/>
            <person name="Sohng J.K."/>
        </authorList>
    </citation>
    <scope>NUCLEOTIDE SEQUENCE</scope>
    <source>
        <tissue evidence="1">Leaf</tissue>
    </source>
</reference>
<accession>A0A834WP82</accession>
<comment type="caution">
    <text evidence="1">The sequence shown here is derived from an EMBL/GenBank/DDBJ whole genome shotgun (WGS) entry which is preliminary data.</text>
</comment>
<keyword evidence="2" id="KW-1185">Reference proteome</keyword>
<organism evidence="1 2">
    <name type="scientific">Senna tora</name>
    <dbReference type="NCBI Taxonomy" id="362788"/>
    <lineage>
        <taxon>Eukaryota</taxon>
        <taxon>Viridiplantae</taxon>
        <taxon>Streptophyta</taxon>
        <taxon>Embryophyta</taxon>
        <taxon>Tracheophyta</taxon>
        <taxon>Spermatophyta</taxon>
        <taxon>Magnoliopsida</taxon>
        <taxon>eudicotyledons</taxon>
        <taxon>Gunneridae</taxon>
        <taxon>Pentapetalae</taxon>
        <taxon>rosids</taxon>
        <taxon>fabids</taxon>
        <taxon>Fabales</taxon>
        <taxon>Fabaceae</taxon>
        <taxon>Caesalpinioideae</taxon>
        <taxon>Cassia clade</taxon>
        <taxon>Senna</taxon>
    </lineage>
</organism>
<sequence>MVAELRFSGGALLQPLLFVQLNSGN</sequence>